<dbReference type="STRING" id="1184267.A11Q_1383"/>
<dbReference type="OrthoDB" id="5293951at2"/>
<dbReference type="Proteomes" id="UP000012040">
    <property type="component" value="Chromosome"/>
</dbReference>
<evidence type="ECO:0000313" key="3">
    <source>
        <dbReference type="Proteomes" id="UP000012040"/>
    </source>
</evidence>
<proteinExistence type="predicted"/>
<organism evidence="2 3">
    <name type="scientific">Pseudobdellovibrio exovorus JSS</name>
    <dbReference type="NCBI Taxonomy" id="1184267"/>
    <lineage>
        <taxon>Bacteria</taxon>
        <taxon>Pseudomonadati</taxon>
        <taxon>Bdellovibrionota</taxon>
        <taxon>Bdellovibrionia</taxon>
        <taxon>Bdellovibrionales</taxon>
        <taxon>Pseudobdellovibrionaceae</taxon>
        <taxon>Pseudobdellovibrio</taxon>
    </lineage>
</organism>
<dbReference type="RefSeq" id="WP_015470089.1">
    <property type="nucleotide sequence ID" value="NC_020813.1"/>
</dbReference>
<reference evidence="2 3" key="1">
    <citation type="journal article" date="2013" name="ISME J.">
        <title>By their genes ye shall know them: genomic signatures of predatory bacteria.</title>
        <authorList>
            <person name="Pasternak Z."/>
            <person name="Pietrokovski S."/>
            <person name="Rotem O."/>
            <person name="Gophna U."/>
            <person name="Lurie-Weinberger M.N."/>
            <person name="Jurkevitch E."/>
        </authorList>
    </citation>
    <scope>NUCLEOTIDE SEQUENCE [LARGE SCALE GENOMIC DNA]</scope>
    <source>
        <strain evidence="2 3">JSS</strain>
    </source>
</reference>
<dbReference type="EMBL" id="CP003537">
    <property type="protein sequence ID" value="AGH95599.1"/>
    <property type="molecule type" value="Genomic_DNA"/>
</dbReference>
<dbReference type="HOGENOM" id="CLU_150482_0_0_7"/>
<feature type="transmembrane region" description="Helical" evidence="1">
    <location>
        <begin position="12"/>
        <end position="31"/>
    </location>
</feature>
<keyword evidence="1" id="KW-1133">Transmembrane helix</keyword>
<accession>M4VR06</accession>
<keyword evidence="1" id="KW-0472">Membrane</keyword>
<name>M4VR06_9BACT</name>
<protein>
    <submittedName>
        <fullName evidence="2">Uncharacterized protein</fullName>
    </submittedName>
</protein>
<evidence type="ECO:0000313" key="2">
    <source>
        <dbReference type="EMBL" id="AGH95599.1"/>
    </source>
</evidence>
<gene>
    <name evidence="2" type="ORF">A11Q_1383</name>
</gene>
<dbReference type="AlphaFoldDB" id="M4VR06"/>
<dbReference type="eggNOG" id="ENOG5030NJ6">
    <property type="taxonomic scope" value="Bacteria"/>
</dbReference>
<dbReference type="PATRIC" id="fig|1184267.3.peg.1402"/>
<evidence type="ECO:0000256" key="1">
    <source>
        <dbReference type="SAM" id="Phobius"/>
    </source>
</evidence>
<dbReference type="KEGG" id="bex:A11Q_1383"/>
<keyword evidence="3" id="KW-1185">Reference proteome</keyword>
<keyword evidence="1" id="KW-0812">Transmembrane</keyword>
<sequence length="148" mass="17080">MKYLMLAKKWLLRGLVVFAIIWLFVFNWTFVFKKKVVGEVVAAEKVIVPLAVVTNNGQDPVNPQVFSFSIGIKDRHSGEIFVASSEDRQWAAVNLGNCVIAAYFPYPPWMLSKGNTYQNARLLRNFTDCSQMPEQGVWENLKFFFLWH</sequence>